<proteinExistence type="predicted"/>
<accession>A0A317XMI0</accession>
<dbReference type="Proteomes" id="UP000246740">
    <property type="component" value="Unassembled WGS sequence"/>
</dbReference>
<dbReference type="InParanoid" id="A0A317XMI0"/>
<dbReference type="EMBL" id="KZ819198">
    <property type="protein sequence ID" value="PWY98578.1"/>
    <property type="molecule type" value="Genomic_DNA"/>
</dbReference>
<protein>
    <submittedName>
        <fullName evidence="1">Uncharacterized protein</fullName>
    </submittedName>
</protein>
<gene>
    <name evidence="1" type="ORF">BCV70DRAFT_33978</name>
</gene>
<keyword evidence="2" id="KW-1185">Reference proteome</keyword>
<dbReference type="AlphaFoldDB" id="A0A317XMI0"/>
<evidence type="ECO:0000313" key="1">
    <source>
        <dbReference type="EMBL" id="PWY98578.1"/>
    </source>
</evidence>
<name>A0A317XMI0_9BASI</name>
<reference evidence="1 2" key="1">
    <citation type="journal article" date="2018" name="Mol. Biol. Evol.">
        <title>Broad Genomic Sampling Reveals a Smut Pathogenic Ancestry of the Fungal Clade Ustilaginomycotina.</title>
        <authorList>
            <person name="Kijpornyongpan T."/>
            <person name="Mondo S.J."/>
            <person name="Barry K."/>
            <person name="Sandor L."/>
            <person name="Lee J."/>
            <person name="Lipzen A."/>
            <person name="Pangilinan J."/>
            <person name="LaButti K."/>
            <person name="Hainaut M."/>
            <person name="Henrissat B."/>
            <person name="Grigoriev I.V."/>
            <person name="Spatafora J.W."/>
            <person name="Aime M.C."/>
        </authorList>
    </citation>
    <scope>NUCLEOTIDE SEQUENCE [LARGE SCALE GENOMIC DNA]</scope>
    <source>
        <strain evidence="1 2">MCA 3645</strain>
    </source>
</reference>
<sequence>MSSRSSSRRSLTLLHLGISSPHPILHRLHCSALGPTDRSCDSHHLSSLFDIISGLRRATLSIPHYQNWCPRHSRHHSLF</sequence>
<evidence type="ECO:0000313" key="2">
    <source>
        <dbReference type="Proteomes" id="UP000246740"/>
    </source>
</evidence>
<organism evidence="1 2">
    <name type="scientific">Testicularia cyperi</name>
    <dbReference type="NCBI Taxonomy" id="1882483"/>
    <lineage>
        <taxon>Eukaryota</taxon>
        <taxon>Fungi</taxon>
        <taxon>Dikarya</taxon>
        <taxon>Basidiomycota</taxon>
        <taxon>Ustilaginomycotina</taxon>
        <taxon>Ustilaginomycetes</taxon>
        <taxon>Ustilaginales</taxon>
        <taxon>Anthracoideaceae</taxon>
        <taxon>Testicularia</taxon>
    </lineage>
</organism>